<keyword evidence="3" id="KW-1185">Reference proteome</keyword>
<keyword evidence="1" id="KW-0732">Signal</keyword>
<proteinExistence type="predicted"/>
<name>A0A6H2H6D9_9BURK</name>
<dbReference type="KEGG" id="pvac:HC248_00329"/>
<dbReference type="AlphaFoldDB" id="A0A6H2H6D9"/>
<protein>
    <submittedName>
        <fullName evidence="2">Uncharacterized protein</fullName>
    </submittedName>
</protein>
<feature type="chain" id="PRO_5026206175" evidence="1">
    <location>
        <begin position="29"/>
        <end position="157"/>
    </location>
</feature>
<evidence type="ECO:0000256" key="1">
    <source>
        <dbReference type="SAM" id="SignalP"/>
    </source>
</evidence>
<dbReference type="RefSeq" id="WP_168920984.1">
    <property type="nucleotide sequence ID" value="NZ_CP051461.1"/>
</dbReference>
<sequence length="157" mass="17245">MPKKTYISFSLGLALLVLSLLKSAGATAVKVDDSGSLVSQSVLPLRWSQVVPDRSHDHSVQGSLQVAIRLDLSPWLNRPVRLFIALPQSTHEPIQASWTTQGRLLAGELRSGGRALVFNSVVRSKQLEESIVLTLKADGRKLQPTQTLAFYFEIETP</sequence>
<evidence type="ECO:0000313" key="2">
    <source>
        <dbReference type="EMBL" id="QJC55066.1"/>
    </source>
</evidence>
<reference evidence="2 3" key="1">
    <citation type="submission" date="2020-04" db="EMBL/GenBank/DDBJ databases">
        <title>Complete genome of a Psychrophilic, Marine, Gas Vacuolate Bacterium Polaromonas vacuolata KCTC 22033T.</title>
        <authorList>
            <person name="Hwang K."/>
            <person name="Kim K.M."/>
        </authorList>
    </citation>
    <scope>NUCLEOTIDE SEQUENCE [LARGE SCALE GENOMIC DNA]</scope>
    <source>
        <strain evidence="2 3">KCTC 22033</strain>
    </source>
</reference>
<organism evidence="2 3">
    <name type="scientific">Polaromonas vacuolata</name>
    <dbReference type="NCBI Taxonomy" id="37448"/>
    <lineage>
        <taxon>Bacteria</taxon>
        <taxon>Pseudomonadati</taxon>
        <taxon>Pseudomonadota</taxon>
        <taxon>Betaproteobacteria</taxon>
        <taxon>Burkholderiales</taxon>
        <taxon>Comamonadaceae</taxon>
        <taxon>Polaromonas</taxon>
    </lineage>
</organism>
<gene>
    <name evidence="2" type="ORF">HC248_00329</name>
</gene>
<dbReference type="Proteomes" id="UP000502041">
    <property type="component" value="Chromosome"/>
</dbReference>
<feature type="signal peptide" evidence="1">
    <location>
        <begin position="1"/>
        <end position="28"/>
    </location>
</feature>
<accession>A0A6H2H6D9</accession>
<evidence type="ECO:0000313" key="3">
    <source>
        <dbReference type="Proteomes" id="UP000502041"/>
    </source>
</evidence>
<dbReference type="EMBL" id="CP051461">
    <property type="protein sequence ID" value="QJC55066.1"/>
    <property type="molecule type" value="Genomic_DNA"/>
</dbReference>